<organism evidence="4 5">
    <name type="scientific">Mollisia scopiformis</name>
    <name type="common">Conifer needle endophyte fungus</name>
    <name type="synonym">Phialocephala scopiformis</name>
    <dbReference type="NCBI Taxonomy" id="149040"/>
    <lineage>
        <taxon>Eukaryota</taxon>
        <taxon>Fungi</taxon>
        <taxon>Dikarya</taxon>
        <taxon>Ascomycota</taxon>
        <taxon>Pezizomycotina</taxon>
        <taxon>Leotiomycetes</taxon>
        <taxon>Helotiales</taxon>
        <taxon>Mollisiaceae</taxon>
        <taxon>Mollisia</taxon>
    </lineage>
</organism>
<sequence length="313" mass="35195">MQLQRDTGDELIKSGLRHEDARLVKELEDAQLDLDDAGRSRRDLQHQLNLAQQQSKSYIMVLIDSDGMIGIEGGNKAANVLRNSILEHCRELADEIELMAKASLFDFIDVGHGKERSDSKIKGTPTVRELAATSLRILNFDNIFHAEILINRLVSSPMPSSTWAGVTFIAPLPPPIASPVKVKNGTVKIPTPVPAPAKLIKRRTTTNKLSNIHYLRGRCAKGDECCFEHQYKATEEDLKAMAYLARLNPCLNGQDCELEFCIYGHHCPSVIMGSNGKEPVCNAFVCRFWKEDHLPGTVIKHPRKERREKEERY</sequence>
<dbReference type="GeneID" id="28827422"/>
<dbReference type="EMBL" id="KQ947420">
    <property type="protein sequence ID" value="KUJ14199.1"/>
    <property type="molecule type" value="Genomic_DNA"/>
</dbReference>
<gene>
    <name evidence="4" type="ORF">LY89DRAFT_708647</name>
</gene>
<accession>A0A194X2G6</accession>
<evidence type="ECO:0000259" key="3">
    <source>
        <dbReference type="Pfam" id="PF25543"/>
    </source>
</evidence>
<dbReference type="InterPro" id="IPR000571">
    <property type="entry name" value="Znf_CCCH"/>
</dbReference>
<dbReference type="Pfam" id="PF25542">
    <property type="entry name" value="zf-CCCH_12"/>
    <property type="match status" value="1"/>
</dbReference>
<dbReference type="PANTHER" id="PTHR37543">
    <property type="entry name" value="CCCH ZINC FINGER DNA BINDING PROTEIN (AFU_ORTHOLOGUE AFUA_5G12760)"/>
    <property type="match status" value="1"/>
</dbReference>
<dbReference type="InterPro" id="IPR057654">
    <property type="entry name" value="Znf-CCCH_tandem"/>
</dbReference>
<dbReference type="Proteomes" id="UP000070700">
    <property type="component" value="Unassembled WGS sequence"/>
</dbReference>
<keyword evidence="5" id="KW-1185">Reference proteome</keyword>
<feature type="domain" description="Tandem CCCH zinc finger" evidence="3">
    <location>
        <begin position="240"/>
        <end position="296"/>
    </location>
</feature>
<dbReference type="Pfam" id="PF25543">
    <property type="entry name" value="zf-CCCH_tandem"/>
    <property type="match status" value="1"/>
</dbReference>
<feature type="coiled-coil region" evidence="1">
    <location>
        <begin position="27"/>
        <end position="54"/>
    </location>
</feature>
<reference evidence="4 5" key="1">
    <citation type="submission" date="2015-10" db="EMBL/GenBank/DDBJ databases">
        <title>Full genome of DAOMC 229536 Phialocephala scopiformis, a fungal endophyte of spruce producing the potent anti-insectan compound rugulosin.</title>
        <authorList>
            <consortium name="DOE Joint Genome Institute"/>
            <person name="Walker A.K."/>
            <person name="Frasz S.L."/>
            <person name="Seifert K.A."/>
            <person name="Miller J.D."/>
            <person name="Mondo S.J."/>
            <person name="Labutti K."/>
            <person name="Lipzen A."/>
            <person name="Dockter R."/>
            <person name="Kennedy M."/>
            <person name="Grigoriev I.V."/>
            <person name="Spatafora J.W."/>
        </authorList>
    </citation>
    <scope>NUCLEOTIDE SEQUENCE [LARGE SCALE GENOMIC DNA]</scope>
    <source>
        <strain evidence="4 5">CBS 120377</strain>
    </source>
</reference>
<evidence type="ECO:0000313" key="4">
    <source>
        <dbReference type="EMBL" id="KUJ14199.1"/>
    </source>
</evidence>
<evidence type="ECO:0000259" key="2">
    <source>
        <dbReference type="Pfam" id="PF25542"/>
    </source>
</evidence>
<protein>
    <recommendedName>
        <fullName evidence="6">C3H1-type domain-containing protein</fullName>
    </recommendedName>
</protein>
<proteinExistence type="predicted"/>
<keyword evidence="1" id="KW-0175">Coiled coil</keyword>
<dbReference type="OrthoDB" id="3512845at2759"/>
<dbReference type="KEGG" id="psco:LY89DRAFT_708647"/>
<name>A0A194X2G6_MOLSC</name>
<feature type="domain" description="C3H1-type" evidence="2">
    <location>
        <begin position="202"/>
        <end position="232"/>
    </location>
</feature>
<dbReference type="InParanoid" id="A0A194X2G6"/>
<evidence type="ECO:0000313" key="5">
    <source>
        <dbReference type="Proteomes" id="UP000070700"/>
    </source>
</evidence>
<dbReference type="STRING" id="149040.A0A194X2G6"/>
<dbReference type="AlphaFoldDB" id="A0A194X2G6"/>
<evidence type="ECO:0000256" key="1">
    <source>
        <dbReference type="SAM" id="Coils"/>
    </source>
</evidence>
<evidence type="ECO:0008006" key="6">
    <source>
        <dbReference type="Google" id="ProtNLM"/>
    </source>
</evidence>
<dbReference type="RefSeq" id="XP_018068554.1">
    <property type="nucleotide sequence ID" value="XM_018217696.1"/>
</dbReference>
<dbReference type="PANTHER" id="PTHR37543:SF1">
    <property type="entry name" value="CCCH ZINC FINGER DNA BINDING PROTEIN (AFU_ORTHOLOGUE AFUA_5G12760)"/>
    <property type="match status" value="1"/>
</dbReference>